<dbReference type="InterPro" id="IPR012334">
    <property type="entry name" value="Pectin_lyas_fold"/>
</dbReference>
<evidence type="ECO:0000256" key="1">
    <source>
        <dbReference type="SAM" id="SignalP"/>
    </source>
</evidence>
<dbReference type="OrthoDB" id="6475864at2"/>
<name>A0A516GUF5_9FLAO</name>
<proteinExistence type="predicted"/>
<keyword evidence="3" id="KW-1185">Reference proteome</keyword>
<protein>
    <submittedName>
        <fullName evidence="2">DUF4957 domain-containing protein</fullName>
    </submittedName>
</protein>
<dbReference type="SUPFAM" id="SSF51126">
    <property type="entry name" value="Pectin lyase-like"/>
    <property type="match status" value="2"/>
</dbReference>
<keyword evidence="1" id="KW-0732">Signal</keyword>
<dbReference type="CDD" id="cd14251">
    <property type="entry name" value="PL-6"/>
    <property type="match status" value="1"/>
</dbReference>
<feature type="chain" id="PRO_5022022222" evidence="1">
    <location>
        <begin position="24"/>
        <end position="772"/>
    </location>
</feature>
<sequence>MKITKSTISILLLSILFTAQLSAQALKTVVKNAQELDLAIKSAKPGSHIIMANGVWTDVIIKFKAEGTKEQPIVLEAETSGQVFIEGQSTLRLGGNYLEVSGLYFRNGYTPKNTVIDFRTDDDTVANHSKVTNCVIDAFTQVDRDFKDHWVQFYGKHNELSNCYIAGKSNPGPTIRVFLSGNENIYNHHQIVNNYFGERPRLGGPHGETLQIGSSFTSMTPSYTEVKNNLFEKCNGEVEIISSKSNFNEFKNNIFFECEGSLVLRHGNYAKVDGNVFIGNDNSTAIGGVRVVNTGHWITNNYFYKIRGNEFRSAIAVMNGIPKSPLNRYNQVTDVVIAYNTFIDNLIPLQFSVGTNVDKSDVLPESEIRSARPIRTVVANNLIYNHDASETTQIYGYNEVDGVKFKNNITNNKIEGDVDTDGGLTQESIELTKLSDWFYAPTKAFSDVYNGYDFNTIDKDLLGAERINNKAIGAVTFPYKTDGLVSINKSEYGPTWYKAAAPKKSKTIKVTSASALVKALNTANSGDVLEVKSGSYKISETLNIDKAITIKSSSKRQVKIEYTGAKGSALFLMLPKGNLVLDNVALKGNNTQDAFSTLDKNMSIAYNLSVNNSEISNFNTVLMSYKGSFADTIVFKNTEISDCANGIQLAGEDDDKGDYSAEFVTIENSVFENVDKNVLNYYRGGYDESTIGGTLVFKNNTVKESGAKEDSKFLLQTRGIVNLDFNGNTFKDNPTPYVIILWGEKGQKSVNNTLENSGEVKTEQNLKMKLMY</sequence>
<dbReference type="RefSeq" id="WP_143382060.1">
    <property type="nucleotide sequence ID" value="NZ_CP041637.1"/>
</dbReference>
<dbReference type="AlphaFoldDB" id="A0A516GUF5"/>
<feature type="signal peptide" evidence="1">
    <location>
        <begin position="1"/>
        <end position="23"/>
    </location>
</feature>
<reference evidence="2 3" key="1">
    <citation type="submission" date="2019-07" db="EMBL/GenBank/DDBJ databases">
        <title>Genome sequencing for Formosa sp. PS13.</title>
        <authorList>
            <person name="Park S.-J."/>
        </authorList>
    </citation>
    <scope>NUCLEOTIDE SEQUENCE [LARGE SCALE GENOMIC DNA]</scope>
    <source>
        <strain evidence="2 3">PS13</strain>
    </source>
</reference>
<dbReference type="KEGG" id="fop:FNB79_14605"/>
<dbReference type="Pfam" id="PF14592">
    <property type="entry name" value="Chondroitinas_B"/>
    <property type="match status" value="1"/>
</dbReference>
<dbReference type="Proteomes" id="UP000319209">
    <property type="component" value="Chromosome"/>
</dbReference>
<accession>A0A516GUF5</accession>
<dbReference type="InterPro" id="IPR011050">
    <property type="entry name" value="Pectin_lyase_fold/virulence"/>
</dbReference>
<dbReference type="SMART" id="SM00710">
    <property type="entry name" value="PbH1"/>
    <property type="match status" value="6"/>
</dbReference>
<dbReference type="EMBL" id="CP041637">
    <property type="protein sequence ID" value="QDO95152.1"/>
    <property type="molecule type" value="Genomic_DNA"/>
</dbReference>
<evidence type="ECO:0000313" key="2">
    <source>
        <dbReference type="EMBL" id="QDO95152.1"/>
    </source>
</evidence>
<dbReference type="Gene3D" id="2.160.20.10">
    <property type="entry name" value="Single-stranded right-handed beta-helix, Pectin lyase-like"/>
    <property type="match status" value="2"/>
</dbReference>
<dbReference type="InterPro" id="IPR006626">
    <property type="entry name" value="PbH1"/>
</dbReference>
<evidence type="ECO:0000313" key="3">
    <source>
        <dbReference type="Proteomes" id="UP000319209"/>
    </source>
</evidence>
<organism evidence="2 3">
    <name type="scientific">Formosa sediminum</name>
    <dbReference type="NCBI Taxonomy" id="2594004"/>
    <lineage>
        <taxon>Bacteria</taxon>
        <taxon>Pseudomonadati</taxon>
        <taxon>Bacteroidota</taxon>
        <taxon>Flavobacteriia</taxon>
        <taxon>Flavobacteriales</taxon>
        <taxon>Flavobacteriaceae</taxon>
        <taxon>Formosa</taxon>
    </lineage>
</organism>
<dbReference type="InterPro" id="IPR039513">
    <property type="entry name" value="PL-6"/>
</dbReference>
<gene>
    <name evidence="2" type="ORF">FNB79_14605</name>
</gene>